<gene>
    <name evidence="1" type="ORF">IAB02_04300</name>
</gene>
<comment type="caution">
    <text evidence="1">The sequence shown here is derived from an EMBL/GenBank/DDBJ whole genome shotgun (WGS) entry which is preliminary data.</text>
</comment>
<organism evidence="1 2">
    <name type="scientific">Candidatus Pullichristensenella excrementigallinarum</name>
    <dbReference type="NCBI Taxonomy" id="2840907"/>
    <lineage>
        <taxon>Bacteria</taxon>
        <taxon>Bacillati</taxon>
        <taxon>Bacillota</taxon>
        <taxon>Clostridia</taxon>
        <taxon>Candidatus Pullichristensenella</taxon>
    </lineage>
</organism>
<proteinExistence type="predicted"/>
<reference evidence="1" key="2">
    <citation type="journal article" date="2021" name="PeerJ">
        <title>Extensive microbial diversity within the chicken gut microbiome revealed by metagenomics and culture.</title>
        <authorList>
            <person name="Gilroy R."/>
            <person name="Ravi A."/>
            <person name="Getino M."/>
            <person name="Pursley I."/>
            <person name="Horton D.L."/>
            <person name="Alikhan N.F."/>
            <person name="Baker D."/>
            <person name="Gharbi K."/>
            <person name="Hall N."/>
            <person name="Watson M."/>
            <person name="Adriaenssens E.M."/>
            <person name="Foster-Nyarko E."/>
            <person name="Jarju S."/>
            <person name="Secka A."/>
            <person name="Antonio M."/>
            <person name="Oren A."/>
            <person name="Chaudhuri R.R."/>
            <person name="La Ragione R."/>
            <person name="Hildebrand F."/>
            <person name="Pallen M.J."/>
        </authorList>
    </citation>
    <scope>NUCLEOTIDE SEQUENCE</scope>
    <source>
        <strain evidence="1">ChiHcec3-11533</strain>
    </source>
</reference>
<dbReference type="EMBL" id="DVMU01000092">
    <property type="protein sequence ID" value="HIU33763.1"/>
    <property type="molecule type" value="Genomic_DNA"/>
</dbReference>
<dbReference type="AlphaFoldDB" id="A0A9D1LAU6"/>
<accession>A0A9D1LAU6</accession>
<name>A0A9D1LAU6_9FIRM</name>
<protein>
    <recommendedName>
        <fullName evidence="3">Phospholipase C/D domain-containing protein</fullName>
    </recommendedName>
</protein>
<evidence type="ECO:0000313" key="1">
    <source>
        <dbReference type="EMBL" id="HIU33763.1"/>
    </source>
</evidence>
<reference evidence="1" key="1">
    <citation type="submission" date="2020-10" db="EMBL/GenBank/DDBJ databases">
        <authorList>
            <person name="Gilroy R."/>
        </authorList>
    </citation>
    <scope>NUCLEOTIDE SEQUENCE</scope>
    <source>
        <strain evidence="1">ChiHcec3-11533</strain>
    </source>
</reference>
<evidence type="ECO:0000313" key="2">
    <source>
        <dbReference type="Proteomes" id="UP000824072"/>
    </source>
</evidence>
<dbReference type="Proteomes" id="UP000824072">
    <property type="component" value="Unassembled WGS sequence"/>
</dbReference>
<sequence length="208" mass="24419">MALSMVHLLAARRFARERKSIFNCPEYYLGAIAPDAMHVRFKDDKSRKNEFHLGNWTEPNDDQVFAYWKGHSSAFDLGYGVHVMTDARWIPRIKRSFPDLVNERGAVSPMPYYADVYQTDYALFEKSPERPEIFRLLASAHAPKDHPLLTAAEIETWRDMQLRFYDAPCPYSEPVRHIDVPYIFDFLNDLLPELEARIQPYFPKEEML</sequence>
<evidence type="ECO:0008006" key="3">
    <source>
        <dbReference type="Google" id="ProtNLM"/>
    </source>
</evidence>